<organism evidence="1">
    <name type="scientific">bioreactor metagenome</name>
    <dbReference type="NCBI Taxonomy" id="1076179"/>
    <lineage>
        <taxon>unclassified sequences</taxon>
        <taxon>metagenomes</taxon>
        <taxon>ecological metagenomes</taxon>
    </lineage>
</organism>
<comment type="caution">
    <text evidence="1">The sequence shown here is derived from an EMBL/GenBank/DDBJ whole genome shotgun (WGS) entry which is preliminary data.</text>
</comment>
<reference evidence="1" key="1">
    <citation type="submission" date="2019-08" db="EMBL/GenBank/DDBJ databases">
        <authorList>
            <person name="Kucharzyk K."/>
            <person name="Murdoch R.W."/>
            <person name="Higgins S."/>
            <person name="Loffler F."/>
        </authorList>
    </citation>
    <scope>NUCLEOTIDE SEQUENCE</scope>
</reference>
<protein>
    <submittedName>
        <fullName evidence="1">Uncharacterized protein</fullName>
    </submittedName>
</protein>
<evidence type="ECO:0000313" key="1">
    <source>
        <dbReference type="EMBL" id="MPN15082.1"/>
    </source>
</evidence>
<proteinExistence type="predicted"/>
<gene>
    <name evidence="1" type="ORF">SDC9_162411</name>
</gene>
<dbReference type="EMBL" id="VSSQ01061789">
    <property type="protein sequence ID" value="MPN15082.1"/>
    <property type="molecule type" value="Genomic_DNA"/>
</dbReference>
<accession>A0A645FNC9</accession>
<sequence length="86" mass="9481">MPLGSNARQRGGAVPMTFTIRLSDQREDARKAQTARSLLTHVRGVAQYAGNFATRHGSHHLRADDERNLRTAGLDGVDRRKHCGST</sequence>
<dbReference type="AlphaFoldDB" id="A0A645FNC9"/>
<name>A0A645FNC9_9ZZZZ</name>